<evidence type="ECO:0000313" key="2">
    <source>
        <dbReference type="Proteomes" id="UP001239111"/>
    </source>
</evidence>
<sequence length="311" mass="34887">MPAINLKDLSEEQVNEFLNSFDTVLSDCDGVLWVDMTGLPNSAEVMNTFRDLGKRVFYVTNNSTRTRKEFTEKCKTLNFKATEDEILCTANLAANYLKSLNFNKKVYVIGKSGLTQELDQVGIKHFGTGPDPIQKDVASMNIQKDPEVGAVIVGFDEHFSYPKMAKAASYLRDPNVHFIGTNTDESFPLDNHIIIPGTGSLVRCIETCAMRKALIMGKPEPYVSEVIRKKYNVDPKRTLMIGDRANTDILLGTRCGFKTLLVLSGVTTVQEVEKWQKSPLKEEQDLVPNYYTDTLGDLLPFLQKLKSQAKK</sequence>
<comment type="caution">
    <text evidence="1">The sequence shown here is derived from an EMBL/GenBank/DDBJ whole genome shotgun (WGS) entry which is preliminary data.</text>
</comment>
<name>A0ACC2NWI5_9HYME</name>
<organism evidence="1 2">
    <name type="scientific">Eretmocerus hayati</name>
    <dbReference type="NCBI Taxonomy" id="131215"/>
    <lineage>
        <taxon>Eukaryota</taxon>
        <taxon>Metazoa</taxon>
        <taxon>Ecdysozoa</taxon>
        <taxon>Arthropoda</taxon>
        <taxon>Hexapoda</taxon>
        <taxon>Insecta</taxon>
        <taxon>Pterygota</taxon>
        <taxon>Neoptera</taxon>
        <taxon>Endopterygota</taxon>
        <taxon>Hymenoptera</taxon>
        <taxon>Apocrita</taxon>
        <taxon>Proctotrupomorpha</taxon>
        <taxon>Chalcidoidea</taxon>
        <taxon>Aphelinidae</taxon>
        <taxon>Aphelininae</taxon>
        <taxon>Eretmocerus</taxon>
    </lineage>
</organism>
<dbReference type="EMBL" id="CM056742">
    <property type="protein sequence ID" value="KAJ8675578.1"/>
    <property type="molecule type" value="Genomic_DNA"/>
</dbReference>
<evidence type="ECO:0000313" key="1">
    <source>
        <dbReference type="EMBL" id="KAJ8675578.1"/>
    </source>
</evidence>
<protein>
    <submittedName>
        <fullName evidence="1">Uncharacterized protein</fullName>
    </submittedName>
</protein>
<dbReference type="Proteomes" id="UP001239111">
    <property type="component" value="Chromosome 2"/>
</dbReference>
<gene>
    <name evidence="1" type="ORF">QAD02_011364</name>
</gene>
<proteinExistence type="predicted"/>
<reference evidence="1" key="1">
    <citation type="submission" date="2023-04" db="EMBL/GenBank/DDBJ databases">
        <title>A chromosome-level genome assembly of the parasitoid wasp Eretmocerus hayati.</title>
        <authorList>
            <person name="Zhong Y."/>
            <person name="Liu S."/>
            <person name="Liu Y."/>
        </authorList>
    </citation>
    <scope>NUCLEOTIDE SEQUENCE</scope>
    <source>
        <strain evidence="1">ZJU_SS_LIU_2023</strain>
    </source>
</reference>
<accession>A0ACC2NWI5</accession>
<keyword evidence="2" id="KW-1185">Reference proteome</keyword>